<protein>
    <submittedName>
        <fullName evidence="1">Uncharacterized protein</fullName>
    </submittedName>
</protein>
<reference evidence="1" key="2">
    <citation type="journal article" date="2015" name="Data Brief">
        <title>Shoot transcriptome of the giant reed, Arundo donax.</title>
        <authorList>
            <person name="Barrero R.A."/>
            <person name="Guerrero F.D."/>
            <person name="Moolhuijzen P."/>
            <person name="Goolsby J.A."/>
            <person name="Tidwell J."/>
            <person name="Bellgard S.E."/>
            <person name="Bellgard M.I."/>
        </authorList>
    </citation>
    <scope>NUCLEOTIDE SEQUENCE</scope>
    <source>
        <tissue evidence="1">Shoot tissue taken approximately 20 cm above the soil surface</tissue>
    </source>
</reference>
<sequence>MPRMTDCLSIYHFWWRYKARSKLYS</sequence>
<reference evidence="1" key="1">
    <citation type="submission" date="2014-09" db="EMBL/GenBank/DDBJ databases">
        <authorList>
            <person name="Magalhaes I.L.F."/>
            <person name="Oliveira U."/>
            <person name="Santos F.R."/>
            <person name="Vidigal T.H.D.A."/>
            <person name="Brescovit A.D."/>
            <person name="Santos A.J."/>
        </authorList>
    </citation>
    <scope>NUCLEOTIDE SEQUENCE</scope>
    <source>
        <tissue evidence="1">Shoot tissue taken approximately 20 cm above the soil surface</tissue>
    </source>
</reference>
<dbReference type="AlphaFoldDB" id="A0A0A8YPT0"/>
<dbReference type="EMBL" id="GBRH01270122">
    <property type="protein sequence ID" value="JAD27773.1"/>
    <property type="molecule type" value="Transcribed_RNA"/>
</dbReference>
<accession>A0A0A8YPT0</accession>
<evidence type="ECO:0000313" key="1">
    <source>
        <dbReference type="EMBL" id="JAD27773.1"/>
    </source>
</evidence>
<organism evidence="1">
    <name type="scientific">Arundo donax</name>
    <name type="common">Giant reed</name>
    <name type="synonym">Donax arundinaceus</name>
    <dbReference type="NCBI Taxonomy" id="35708"/>
    <lineage>
        <taxon>Eukaryota</taxon>
        <taxon>Viridiplantae</taxon>
        <taxon>Streptophyta</taxon>
        <taxon>Embryophyta</taxon>
        <taxon>Tracheophyta</taxon>
        <taxon>Spermatophyta</taxon>
        <taxon>Magnoliopsida</taxon>
        <taxon>Liliopsida</taxon>
        <taxon>Poales</taxon>
        <taxon>Poaceae</taxon>
        <taxon>PACMAD clade</taxon>
        <taxon>Arundinoideae</taxon>
        <taxon>Arundineae</taxon>
        <taxon>Arundo</taxon>
    </lineage>
</organism>
<name>A0A0A8YPT0_ARUDO</name>
<proteinExistence type="predicted"/>